<dbReference type="AlphaFoldDB" id="A0A7W4UBU2"/>
<evidence type="ECO:0000313" key="3">
    <source>
        <dbReference type="Proteomes" id="UP000518206"/>
    </source>
</evidence>
<keyword evidence="1" id="KW-0732">Signal</keyword>
<protein>
    <recommendedName>
        <fullName evidence="4">ATP/GTP-binding protein</fullName>
    </recommendedName>
</protein>
<sequence length="306" mass="31430">MLTHKRGRSTGLLAAFLLCAAATSASSGPAPVCPPTVPTCTVSVERPGTPSAPVAVDEPAPGAPGERVCVVDLTGETVPCRNAFGWFNDSDDCYYGLLDPQPPGDDPLWQGNYPNGAMYQVSCTGPLPGTNGGWTWLPTPPPGLGGVSVTPAELASRAVDQMQLVGPAIGITVPPDRLGLVGVPVWLWTEVSPTTWGPNSATASVPGLSVTATAQVSEIRWDMGDGSAVVCPNAGTPWYEGGIESPTCDHVYEQPSVGQPNDAFTVTATSTWDVAWSGGGASGSLTLTRSSSTTVRIGELQVLVTG</sequence>
<organism evidence="2 3">
    <name type="scientific">Cellulomonas cellasea</name>
    <dbReference type="NCBI Taxonomy" id="43670"/>
    <lineage>
        <taxon>Bacteria</taxon>
        <taxon>Bacillati</taxon>
        <taxon>Actinomycetota</taxon>
        <taxon>Actinomycetes</taxon>
        <taxon>Micrococcales</taxon>
        <taxon>Cellulomonadaceae</taxon>
        <taxon>Cellulomonas</taxon>
    </lineage>
</organism>
<dbReference type="RefSeq" id="WP_183294369.1">
    <property type="nucleotide sequence ID" value="NZ_JACHVX010000001.1"/>
</dbReference>
<evidence type="ECO:0008006" key="4">
    <source>
        <dbReference type="Google" id="ProtNLM"/>
    </source>
</evidence>
<dbReference type="EMBL" id="JACHVX010000001">
    <property type="protein sequence ID" value="MBB2921331.1"/>
    <property type="molecule type" value="Genomic_DNA"/>
</dbReference>
<feature type="signal peptide" evidence="1">
    <location>
        <begin position="1"/>
        <end position="27"/>
    </location>
</feature>
<reference evidence="2 3" key="2">
    <citation type="submission" date="2020-08" db="EMBL/GenBank/DDBJ databases">
        <authorList>
            <person name="Partida-Martinez L."/>
            <person name="Huntemann M."/>
            <person name="Clum A."/>
            <person name="Wang J."/>
            <person name="Palaniappan K."/>
            <person name="Ritter S."/>
            <person name="Chen I.-M."/>
            <person name="Stamatis D."/>
            <person name="Reddy T."/>
            <person name="O'Malley R."/>
            <person name="Daum C."/>
            <person name="Shapiro N."/>
            <person name="Ivanova N."/>
            <person name="Kyrpides N."/>
            <person name="Woyke T."/>
        </authorList>
    </citation>
    <scope>NUCLEOTIDE SEQUENCE [LARGE SCALE GENOMIC DNA]</scope>
    <source>
        <strain evidence="2 3">RAS26</strain>
    </source>
</reference>
<dbReference type="Proteomes" id="UP000518206">
    <property type="component" value="Unassembled WGS sequence"/>
</dbReference>
<evidence type="ECO:0000256" key="1">
    <source>
        <dbReference type="SAM" id="SignalP"/>
    </source>
</evidence>
<reference evidence="2 3" key="1">
    <citation type="submission" date="2020-08" db="EMBL/GenBank/DDBJ databases">
        <title>The Agave Microbiome: Exploring the role of microbial communities in plant adaptations to desert environments.</title>
        <authorList>
            <person name="Partida-Martinez L.P."/>
        </authorList>
    </citation>
    <scope>NUCLEOTIDE SEQUENCE [LARGE SCALE GENOMIC DNA]</scope>
    <source>
        <strain evidence="2 3">RAS26</strain>
    </source>
</reference>
<evidence type="ECO:0000313" key="2">
    <source>
        <dbReference type="EMBL" id="MBB2921331.1"/>
    </source>
</evidence>
<gene>
    <name evidence="2" type="ORF">FHR80_000225</name>
</gene>
<name>A0A7W4UBU2_9CELL</name>
<comment type="caution">
    <text evidence="2">The sequence shown here is derived from an EMBL/GenBank/DDBJ whole genome shotgun (WGS) entry which is preliminary data.</text>
</comment>
<proteinExistence type="predicted"/>
<accession>A0A7W4UBU2</accession>
<feature type="chain" id="PRO_5038458962" description="ATP/GTP-binding protein" evidence="1">
    <location>
        <begin position="28"/>
        <end position="306"/>
    </location>
</feature>